<dbReference type="KEGG" id="abn:AB57_0388"/>
<name>A0A7U3Y4F0_ACIB5</name>
<feature type="signal peptide" evidence="1">
    <location>
        <begin position="1"/>
        <end position="31"/>
    </location>
</feature>
<reference evidence="2 3" key="1">
    <citation type="journal article" date="2008" name="J. Bacteriol.">
        <title>Comparative genome sequence analysis of multidrug-resistant Acinetobacter baumannii.</title>
        <authorList>
            <person name="Adams M.D."/>
            <person name="Goglin K."/>
            <person name="Molyneaux N."/>
            <person name="Hujer K.M."/>
            <person name="Lavender H."/>
            <person name="Jamison J.J."/>
            <person name="MacDonald I.J."/>
            <person name="Martin K.M."/>
            <person name="Russo T."/>
            <person name="Campagnari A.A."/>
            <person name="Hujer A.M."/>
            <person name="Bonomo R.A."/>
            <person name="Gill S.R."/>
        </authorList>
    </citation>
    <scope>NUCLEOTIDE SEQUENCE [LARGE SCALE GENOMIC DNA]</scope>
    <source>
        <strain evidence="2 3">AB0057</strain>
    </source>
</reference>
<evidence type="ECO:0000256" key="1">
    <source>
        <dbReference type="SAM" id="SignalP"/>
    </source>
</evidence>
<feature type="chain" id="PRO_5031176863" description="Lipoprotein" evidence="1">
    <location>
        <begin position="32"/>
        <end position="346"/>
    </location>
</feature>
<dbReference type="Proteomes" id="UP000007094">
    <property type="component" value="Chromosome"/>
</dbReference>
<protein>
    <recommendedName>
        <fullName evidence="4">Lipoprotein</fullName>
    </recommendedName>
</protein>
<keyword evidence="1" id="KW-0732">Signal</keyword>
<evidence type="ECO:0000313" key="3">
    <source>
        <dbReference type="Proteomes" id="UP000007094"/>
    </source>
</evidence>
<dbReference type="PROSITE" id="PS51257">
    <property type="entry name" value="PROKAR_LIPOPROTEIN"/>
    <property type="match status" value="1"/>
</dbReference>
<dbReference type="EMBL" id="CP001182">
    <property type="protein sequence ID" value="ACJ39814.2"/>
    <property type="molecule type" value="Genomic_DNA"/>
</dbReference>
<evidence type="ECO:0000313" key="2">
    <source>
        <dbReference type="EMBL" id="ACJ39814.2"/>
    </source>
</evidence>
<organism evidence="2 3">
    <name type="scientific">Acinetobacter baumannii (strain AB0057)</name>
    <dbReference type="NCBI Taxonomy" id="480119"/>
    <lineage>
        <taxon>Bacteria</taxon>
        <taxon>Pseudomonadati</taxon>
        <taxon>Pseudomonadota</taxon>
        <taxon>Gammaproteobacteria</taxon>
        <taxon>Moraxellales</taxon>
        <taxon>Moraxellaceae</taxon>
        <taxon>Acinetobacter</taxon>
        <taxon>Acinetobacter calcoaceticus/baumannii complex</taxon>
    </lineage>
</organism>
<dbReference type="AlphaFoldDB" id="A0A7U3Y4F0"/>
<evidence type="ECO:0008006" key="4">
    <source>
        <dbReference type="Google" id="ProtNLM"/>
    </source>
</evidence>
<gene>
    <name evidence="2" type="ordered locus">AB57_0388</name>
</gene>
<sequence>MFNKVCIMLKNKFMILAILPFMLSACGGGGASDSNSANNNQSSTSQDTIADGTRYYFMDYNPDQIDELDEKIDELNIAYFEIFNKKSTDSSSNQVLGEYLLTEKKLYSPTDKAINVMNFNSLTDWRLDLIGDVKEDWKFQRVDLSNKNMFDTVLPGYRAVGFPVVDKSTAKGRLFLNTYGQNKFPEGSSCYRLISKKSNQETFVFNVDQNHEINQSFEDFDAENGPYLNYLNQTNPFGFTYKAVKGTWQNIPWTTIYDTSLGFAENDGVAVQYQGKTYAADYTSNIGWTAEQEIKHWEIYLKNINNPERMRVAQLRIAQLKSGCYSYNETAANALAALSALDWKPY</sequence>
<accession>A0A7U3Y4F0</accession>
<proteinExistence type="predicted"/>